<dbReference type="AlphaFoldDB" id="A0A9W8MFW7"/>
<dbReference type="Proteomes" id="UP001140091">
    <property type="component" value="Unassembled WGS sequence"/>
</dbReference>
<sequence length="286" mass="31890">MSTHPAAYSLFQQPITTSGYYTTPYDFFRNHSSPPVVTNNVAAPAPVQPPASTFRAPAHKNSHHLHSIPPREKSTRTLIVDHMLWVHGRTRLAQARAELGMTDLTGGPSSPNYAHRTRPENYEEEDEVSSEGEDTIAVLRSHNDASEQELRQRQDLPLARTLRLRAEGLEKVVTSMLGQPPPVLQHLDAHSHQHHQYQETSPRTRTGRHPHILPNGVRLRLALGTIINDFFARQAPHPPVPAHPSTDEGDVSVAHDIHLGGSPGCALTTCRDIRGFHRLPRQHTFP</sequence>
<reference evidence="2" key="1">
    <citation type="submission" date="2022-06" db="EMBL/GenBank/DDBJ databases">
        <title>Genome Sequence of Candolleomyces eurysporus.</title>
        <authorList>
            <person name="Buettner E."/>
        </authorList>
    </citation>
    <scope>NUCLEOTIDE SEQUENCE</scope>
    <source>
        <strain evidence="2">VTCC 930004</strain>
    </source>
</reference>
<name>A0A9W8MFW7_9AGAR</name>
<feature type="region of interest" description="Disordered" evidence="1">
    <location>
        <begin position="101"/>
        <end position="131"/>
    </location>
</feature>
<accession>A0A9W8MFW7</accession>
<evidence type="ECO:0000313" key="3">
    <source>
        <dbReference type="Proteomes" id="UP001140091"/>
    </source>
</evidence>
<keyword evidence="3" id="KW-1185">Reference proteome</keyword>
<dbReference type="EMBL" id="JANBPK010000889">
    <property type="protein sequence ID" value="KAJ2929181.1"/>
    <property type="molecule type" value="Genomic_DNA"/>
</dbReference>
<protein>
    <submittedName>
        <fullName evidence="2">Uncharacterized protein</fullName>
    </submittedName>
</protein>
<feature type="compositionally biased region" description="Acidic residues" evidence="1">
    <location>
        <begin position="122"/>
        <end position="131"/>
    </location>
</feature>
<proteinExistence type="predicted"/>
<organism evidence="2 3">
    <name type="scientific">Candolleomyces eurysporus</name>
    <dbReference type="NCBI Taxonomy" id="2828524"/>
    <lineage>
        <taxon>Eukaryota</taxon>
        <taxon>Fungi</taxon>
        <taxon>Dikarya</taxon>
        <taxon>Basidiomycota</taxon>
        <taxon>Agaricomycotina</taxon>
        <taxon>Agaricomycetes</taxon>
        <taxon>Agaricomycetidae</taxon>
        <taxon>Agaricales</taxon>
        <taxon>Agaricineae</taxon>
        <taxon>Psathyrellaceae</taxon>
        <taxon>Candolleomyces</taxon>
    </lineage>
</organism>
<dbReference type="OrthoDB" id="2534923at2759"/>
<evidence type="ECO:0000313" key="2">
    <source>
        <dbReference type="EMBL" id="KAJ2929181.1"/>
    </source>
</evidence>
<feature type="non-terminal residue" evidence="2">
    <location>
        <position position="286"/>
    </location>
</feature>
<comment type="caution">
    <text evidence="2">The sequence shown here is derived from an EMBL/GenBank/DDBJ whole genome shotgun (WGS) entry which is preliminary data.</text>
</comment>
<evidence type="ECO:0000256" key="1">
    <source>
        <dbReference type="SAM" id="MobiDB-lite"/>
    </source>
</evidence>
<gene>
    <name evidence="2" type="ORF">H1R20_g7905</name>
</gene>